<dbReference type="AlphaFoldDB" id="A0A1H2J7J7"/>
<organism evidence="2 3">
    <name type="scientific">Desulfobacula phenolica</name>
    <dbReference type="NCBI Taxonomy" id="90732"/>
    <lineage>
        <taxon>Bacteria</taxon>
        <taxon>Pseudomonadati</taxon>
        <taxon>Thermodesulfobacteriota</taxon>
        <taxon>Desulfobacteria</taxon>
        <taxon>Desulfobacterales</taxon>
        <taxon>Desulfobacteraceae</taxon>
        <taxon>Desulfobacula</taxon>
    </lineage>
</organism>
<keyword evidence="3" id="KW-1185">Reference proteome</keyword>
<gene>
    <name evidence="2" type="ORF">SAMN04487931_11119</name>
</gene>
<dbReference type="Proteomes" id="UP000199608">
    <property type="component" value="Unassembled WGS sequence"/>
</dbReference>
<proteinExistence type="predicted"/>
<reference evidence="3" key="1">
    <citation type="submission" date="2016-10" db="EMBL/GenBank/DDBJ databases">
        <authorList>
            <person name="Varghese N."/>
            <person name="Submissions S."/>
        </authorList>
    </citation>
    <scope>NUCLEOTIDE SEQUENCE [LARGE SCALE GENOMIC DNA]</scope>
    <source>
        <strain evidence="3">DSM 3384</strain>
    </source>
</reference>
<sequence length="127" mass="14556">MSRGNKMKSRFFLYALLILCFEISACRNEKEENNYSNVSDLISERNKARYEMSKTPSEMSRSPKKATSSNTNTLKNKSDSKKEEFLSIILYEEGVEIVSSESQRTLAKGIAYINKKGQIVKIKLLKE</sequence>
<evidence type="ECO:0000256" key="1">
    <source>
        <dbReference type="SAM" id="MobiDB-lite"/>
    </source>
</evidence>
<dbReference type="EMBL" id="FNLL01000011">
    <property type="protein sequence ID" value="SDU52433.1"/>
    <property type="molecule type" value="Genomic_DNA"/>
</dbReference>
<protein>
    <submittedName>
        <fullName evidence="2">Uncharacterized protein</fullName>
    </submittedName>
</protein>
<accession>A0A1H2J7J7</accession>
<feature type="region of interest" description="Disordered" evidence="1">
    <location>
        <begin position="49"/>
        <end position="81"/>
    </location>
</feature>
<name>A0A1H2J7J7_9BACT</name>
<evidence type="ECO:0000313" key="2">
    <source>
        <dbReference type="EMBL" id="SDU52433.1"/>
    </source>
</evidence>
<feature type="compositionally biased region" description="Polar residues" evidence="1">
    <location>
        <begin position="54"/>
        <end position="75"/>
    </location>
</feature>
<evidence type="ECO:0000313" key="3">
    <source>
        <dbReference type="Proteomes" id="UP000199608"/>
    </source>
</evidence>